<dbReference type="OrthoDB" id="27962at2759"/>
<dbReference type="Pfam" id="PF08626">
    <property type="entry name" value="TRAPPC9-Trs120"/>
    <property type="match status" value="1"/>
</dbReference>
<evidence type="ECO:0000256" key="2">
    <source>
        <dbReference type="ARBA" id="ARBA00023034"/>
    </source>
</evidence>
<evidence type="ECO:0000259" key="4">
    <source>
        <dbReference type="Pfam" id="PF08626"/>
    </source>
</evidence>
<dbReference type="FunCoup" id="F4PDB4">
    <property type="interactions" value="55"/>
</dbReference>
<evidence type="ECO:0000313" key="10">
    <source>
        <dbReference type="Proteomes" id="UP000007241"/>
    </source>
</evidence>
<comment type="subcellular location">
    <subcellularLocation>
        <location evidence="1">Golgi apparatus</location>
    </subcellularLocation>
</comment>
<evidence type="ECO:0000256" key="1">
    <source>
        <dbReference type="ARBA" id="ARBA00004555"/>
    </source>
</evidence>
<name>F4PDB4_BATDJ</name>
<dbReference type="HOGENOM" id="CLU_250598_0_0_1"/>
<dbReference type="Pfam" id="PF26282">
    <property type="entry name" value="Ig_TRAPPC9-Trs120_3rd"/>
    <property type="match status" value="1"/>
</dbReference>
<feature type="domain" description="Trs120/TRAPPC9 TPR region" evidence="5">
    <location>
        <begin position="711"/>
        <end position="940"/>
    </location>
</feature>
<evidence type="ECO:0000259" key="6">
    <source>
        <dbReference type="Pfam" id="PF26254"/>
    </source>
</evidence>
<evidence type="ECO:0000313" key="9">
    <source>
        <dbReference type="EMBL" id="EGF76651.1"/>
    </source>
</evidence>
<keyword evidence="2" id="KW-0333">Golgi apparatus</keyword>
<dbReference type="Pfam" id="PF26251">
    <property type="entry name" value="TPR_TRAPPC9-Trs120"/>
    <property type="match status" value="1"/>
</dbReference>
<organism evidence="9 10">
    <name type="scientific">Batrachochytrium dendrobatidis (strain JAM81 / FGSC 10211)</name>
    <name type="common">Frog chytrid fungus</name>
    <dbReference type="NCBI Taxonomy" id="684364"/>
    <lineage>
        <taxon>Eukaryota</taxon>
        <taxon>Fungi</taxon>
        <taxon>Fungi incertae sedis</taxon>
        <taxon>Chytridiomycota</taxon>
        <taxon>Chytridiomycota incertae sedis</taxon>
        <taxon>Chytridiomycetes</taxon>
        <taxon>Rhizophydiales</taxon>
        <taxon>Rhizophydiales incertae sedis</taxon>
        <taxon>Batrachochytrium</taxon>
    </lineage>
</organism>
<feature type="compositionally biased region" description="Polar residues" evidence="3">
    <location>
        <begin position="346"/>
        <end position="359"/>
    </location>
</feature>
<dbReference type="InterPro" id="IPR058565">
    <property type="entry name" value="Ig_TRAPPC9_Trs120_1st"/>
</dbReference>
<feature type="region of interest" description="Disordered" evidence="3">
    <location>
        <begin position="346"/>
        <end position="375"/>
    </location>
</feature>
<gene>
    <name evidence="9" type="ORF">BATDEDRAFT_28213</name>
</gene>
<dbReference type="Pfam" id="PF26280">
    <property type="entry name" value="Ig_TRAPPC9-Trs120_2nd"/>
    <property type="match status" value="2"/>
</dbReference>
<feature type="domain" description="Trs120/TRAPPC9 N-terminal" evidence="4">
    <location>
        <begin position="78"/>
        <end position="456"/>
    </location>
</feature>
<dbReference type="InterPro" id="IPR058563">
    <property type="entry name" value="Trs120_TRAPPC9_N"/>
</dbReference>
<dbReference type="InterPro" id="IPR058568">
    <property type="entry name" value="Ig_TRAPPC9_Trs120_4th"/>
</dbReference>
<dbReference type="PANTHER" id="PTHR21512:SF5">
    <property type="entry name" value="TRAFFICKING PROTEIN PARTICLE COMPLEX SUBUNIT 9"/>
    <property type="match status" value="1"/>
</dbReference>
<sequence length="1804" mass="198197">MNVDVTNKGYRGNQGCKRKQLGVVNNLFDVVEPTRLLWLTFNQFKQANCVLFFATHWSSYQLVKKQMKEQPSVLLSLARIKILVVPVHPIRQDTFNTYLHLLSQFGSVSLKDLTPPDAKTAKFTNQFYHDGCIHFNFATSHNKEHSPLEEIQLSRQVLGVIGIMNCQQTPNLLDGYKRFQHIVQRYTTTLAYRCFGFEPLDTQADNIKGLVMIPNVGNISFYLQTMIADFTADLLLAFGSLAGQIERRSLINGPVMISPLFQYNTSNSSTAGSQYSGSLGPAGSPVVGNTILAATAASVTIHAPPSAHTIHANTPIDRMREMGTGILLTQDTPVSATFHTTSPISNNLGSASSIPTGTGSPHPLHSASLHTQPSLSSMGSSAMNLGFGLSTLLNPDKSRKRTPARIQKLLGDLYLIAGRLDMAIASFFAAIESTKNSGDLQWQAAAMESLCCAQLLSLSDKIGLCNSTRNTIVSYQDSKVDTDSMVSGGVASTATTPNMDTSLNAAQNCSASVLTSCLPTTIDLISASKISKQLSAFLSDLPERFREMVYLYDRSIAFGAPGFYPIMQVLASIKMATFLAYVCMDKYMISFGVNGAHIAYWSSETRGIGAEIAARIGSSGSGGSSGPGVIHGNSSSIAGTSNIATNMGGIIANAVPGGVLGNMIPSLASTPTTGGSQTVSAINTVSSLAGQPTGLMPMLNPDRILLQNGLGASKADVISWTMRAWHSGMEYLTVGDQISSVASLSAICSIIESHRKHAFFLHHMALLSNAIMTGKFASGRYDGSYVPTKETLFSSASTRELACPPLNCLERVFDLLSMQDNDFHDGANKQKSLFSSIQSTYVYDVWLEEYENQEDLDQASSLFRSPISRGITIPSIQNGWPSLQIGVLKQCIYIAQSREDDVRVVRYICKLLRMLYRHISKRDQAYFSEVLQQVALHHRNSQTLTCSQGEEGADGPCKDSQYSLQPLVRGIQECILGVPVLRRLVPIKPLARQVPNVRLRKDMFPDDQDAASSTTTAPKNVFIYNPYAEKASGLNDSGMNQGANLILVAMETVQVDVTLANPFLFDIDVQQIALFTSGVPFDPVMISTRIAADTRTHTIRLSGTPLQDGILYIHGIKAKIFGGCIEEVVYPVRCSLDNPKMCTINGKKLKQDDRARAGKKRLEFLYGGNDTVPITKSASASDISAKKWSMPLKVICAQPMLEVFSTSLGGHYARMLFEGERSTFKTIVKNIGSIPITYIQVNISEQTDTVDNTMESLPGFLDAYEQDIHNKSLRSCWFESYTIIETADQVNVGDSVKDSKAAGLYSQTARALKPSESIYGVLGHFTTDTRMLSQRLDIDLKPGQFLELVFGIYGKRNCTGVNVQFEYAHVDLTPSSQSTTTVPDVHFYTRLVVMPVLLTVRPVITVHNVDFLLHSHNELSAAQVLVGSPVDPVAVPNELEDQAHSRAASVGDMMTEPRLADAVMDAMQDDDQVRMLFVMTFDVHNKWNEPFHLNFDLYEDDETNVPTSTYDAVIHSGASKRIILPLKRITLPQSEVEKSIPTPAWKQYILNKTAMQSPEGEALSRAIYWYRESLVGGLSHRGRILTHWTCSRSRQGILSLRDFTPTQRMLHIVKSESISLIPTVTLCTNALNSDQTDSADTHSTLVRLQPGSFQCQIKTLIRLEWQITNHKNTPVDFFIRIVPILNHDILLGRGVRTSHDHSLDLLDTLFVSGQLQSSMTRLDPGCTTTHGISIWMRSLAKVKFVCHVEEIERPVKASTAHPVVHKKSKYDVPPIVLGNFEKIHWDHDGVVIEGTLQEPSLLMH</sequence>
<dbReference type="InterPro" id="IPR058564">
    <property type="entry name" value="TPR_TRAPPC9_Trs120"/>
</dbReference>
<evidence type="ECO:0000259" key="8">
    <source>
        <dbReference type="Pfam" id="PF26283"/>
    </source>
</evidence>
<accession>F4PDB4</accession>
<dbReference type="OMA" id="EGFWYRE"/>
<dbReference type="Pfam" id="PF26283">
    <property type="entry name" value="Ig_TRAPPC9-Trs120_4th"/>
    <property type="match status" value="1"/>
</dbReference>
<dbReference type="RefSeq" id="XP_006682591.1">
    <property type="nucleotide sequence ID" value="XM_006682528.1"/>
</dbReference>
<protein>
    <submittedName>
        <fullName evidence="9">Uncharacterized protein</fullName>
    </submittedName>
</protein>
<evidence type="ECO:0000256" key="3">
    <source>
        <dbReference type="SAM" id="MobiDB-lite"/>
    </source>
</evidence>
<dbReference type="GO" id="GO:0005802">
    <property type="term" value="C:trans-Golgi network"/>
    <property type="evidence" value="ECO:0000318"/>
    <property type="project" value="GO_Central"/>
</dbReference>
<feature type="domain" description="Trs120/TRAPPC9 third Ig-like" evidence="7">
    <location>
        <begin position="1460"/>
        <end position="1613"/>
    </location>
</feature>
<evidence type="ECO:0000259" key="7">
    <source>
        <dbReference type="Pfam" id="PF26282"/>
    </source>
</evidence>
<feature type="domain" description="Trs120/TRAPPC9 first Ig-like" evidence="6">
    <location>
        <begin position="1006"/>
        <end position="1140"/>
    </location>
</feature>
<reference evidence="9 10" key="1">
    <citation type="submission" date="2009-12" db="EMBL/GenBank/DDBJ databases">
        <title>The draft genome of Batrachochytrium dendrobatidis.</title>
        <authorList>
            <consortium name="US DOE Joint Genome Institute (JGI-PGF)"/>
            <person name="Kuo A."/>
            <person name="Salamov A."/>
            <person name="Schmutz J."/>
            <person name="Lucas S."/>
            <person name="Pitluck S."/>
            <person name="Rosenblum E."/>
            <person name="Stajich J."/>
            <person name="Eisen M."/>
            <person name="Grigoriev I.V."/>
        </authorList>
    </citation>
    <scope>NUCLEOTIDE SEQUENCE [LARGE SCALE GENOMIC DNA]</scope>
    <source>
        <strain evidence="10">JAM81 / FGSC 10211</strain>
    </source>
</reference>
<dbReference type="STRING" id="684364.F4PDB4"/>
<dbReference type="Proteomes" id="UP000007241">
    <property type="component" value="Unassembled WGS sequence"/>
</dbReference>
<dbReference type="InterPro" id="IPR013935">
    <property type="entry name" value="Trs120_TRAPPC9"/>
</dbReference>
<evidence type="ECO:0000259" key="5">
    <source>
        <dbReference type="Pfam" id="PF26251"/>
    </source>
</evidence>
<keyword evidence="10" id="KW-1185">Reference proteome</keyword>
<dbReference type="InParanoid" id="F4PDB4"/>
<proteinExistence type="predicted"/>
<dbReference type="Pfam" id="PF26254">
    <property type="entry name" value="Ig_TRAPPC9-Trs120_1st"/>
    <property type="match status" value="1"/>
</dbReference>
<dbReference type="EMBL" id="GL882895">
    <property type="protein sequence ID" value="EGF76651.1"/>
    <property type="molecule type" value="Genomic_DNA"/>
</dbReference>
<dbReference type="PANTHER" id="PTHR21512">
    <property type="entry name" value="TRAFFICKING PROTEIN PARTICLE COMPLEX SUBUNIT 9"/>
    <property type="match status" value="1"/>
</dbReference>
<feature type="domain" description="Trs120/TRAPPC9 fourth Ig-like" evidence="8">
    <location>
        <begin position="1640"/>
        <end position="1735"/>
    </location>
</feature>
<dbReference type="InterPro" id="IPR058567">
    <property type="entry name" value="Ig_TRAPPC9_Trs120_3rd"/>
</dbReference>
<dbReference type="GeneID" id="18239547"/>